<evidence type="ECO:0000256" key="3">
    <source>
        <dbReference type="SAM" id="Phobius"/>
    </source>
</evidence>
<feature type="transmembrane region" description="Helical" evidence="3">
    <location>
        <begin position="590"/>
        <end position="609"/>
    </location>
</feature>
<dbReference type="PANTHER" id="PTHR43201:SF5">
    <property type="entry name" value="MEDIUM-CHAIN ACYL-COA LIGASE ACSF2, MITOCHONDRIAL"/>
    <property type="match status" value="1"/>
</dbReference>
<dbReference type="InterPro" id="IPR000873">
    <property type="entry name" value="AMP-dep_synth/lig_dom"/>
</dbReference>
<keyword evidence="3" id="KW-1133">Transmembrane helix</keyword>
<dbReference type="KEGG" id="ptn:PTRA_a2216"/>
<feature type="transmembrane region" description="Helical" evidence="3">
    <location>
        <begin position="825"/>
        <end position="846"/>
    </location>
</feature>
<evidence type="ECO:0000256" key="2">
    <source>
        <dbReference type="ARBA" id="ARBA00022598"/>
    </source>
</evidence>
<feature type="domain" description="Acyltransferase 3" evidence="5">
    <location>
        <begin position="546"/>
        <end position="843"/>
    </location>
</feature>
<dbReference type="SUPFAM" id="SSF56801">
    <property type="entry name" value="Acetyl-CoA synthetase-like"/>
    <property type="match status" value="1"/>
</dbReference>
<keyword evidence="2" id="KW-0436">Ligase</keyword>
<feature type="transmembrane region" description="Helical" evidence="3">
    <location>
        <begin position="616"/>
        <end position="638"/>
    </location>
</feature>
<dbReference type="Gene3D" id="3.40.50.12780">
    <property type="entry name" value="N-terminal domain of ligase-like"/>
    <property type="match status" value="1"/>
</dbReference>
<sequence length="860" mass="96726">MFKDTNKLTSKLRSNSIAAVESDQKITYSLLIEKAEGIASKLGSQRSLILLECTPSIDWLISYVAILLGKHVALMLPPNNEEMASRLGEAFDANFIIKTTNGIDVEKLSSKKVNLHEDLCLLLSTSGSTGSPKCVKLSYDNIEANTVSIIEYLGIDKQDIGIVNLPTNYSYGLSIVNTHLFCGATIGFNTHAIYTKEFWNFCKEQNATSFAGVPHNFDLLSKINYQQLIPSSIKYFTQAGGKLATNIVSEFASFAKARGCKFFVMYGQTEASPRMSYLPPDMCESNPNSIGIPIPRGEFKVVDDKNKELPPGEQGELIYNGPNVMMGYAIEKDDLKKDKETFELKTGDIAKKSLDGLYFVTGRMSRFIKVFGNRISLDQIEVMCNEQHFDAICTGVDEKLLIVTRQESKINHINEYFQQHLKLPKSSIKVVFKKEFPTLDTGKFDYNSIKMELTQSNKKNNEQSALSINDTYISIFGELAKNKSYSFFDLGGDSLTFFSISIELEEKLGYLPENWTNISIAGLESLPKKLINNSNTKSTSFKNLVNLDSLRAFACILVVAFHVFGSEPHYGLGYAMDSPWRSIFDVFDLIRIPLFTALAGIVFIAILSSENKIFQFLFCKITSLLLPAVVVSILYFLLRNIIGKEDGDLGTYLISGYLHLWYLYSLFVIATVIGTIHLRFRPSFYTYIISMILLYALSLTISGHVLFWVYASVELAPYFILGMLLYKHPHKFLNKTILTIAAILALLGTCLRVASFFEIVNRDLILVYFTFITSISLIIISYFFFPKIKVIQWIGLYSYSIYLWHPAAASTARTILTTIGIDNHFLLFLVLLIAGILIPVVMYKAAKFLPRLIRMSLVGR</sequence>
<dbReference type="PATRIC" id="fig|1315283.4.peg.1921"/>
<feature type="transmembrane region" description="Helical" evidence="3">
    <location>
        <begin position="658"/>
        <end position="677"/>
    </location>
</feature>
<dbReference type="Pfam" id="PF01757">
    <property type="entry name" value="Acyl_transf_3"/>
    <property type="match status" value="1"/>
</dbReference>
<accession>A0A0U2X025</accession>
<reference evidence="6 7" key="1">
    <citation type="submission" date="2015-03" db="EMBL/GenBank/DDBJ databases">
        <authorList>
            <person name="Murphy D."/>
        </authorList>
    </citation>
    <scope>NUCLEOTIDE SEQUENCE [LARGE SCALE GENOMIC DNA]</scope>
    <source>
        <strain evidence="6 7">KMM 520</strain>
    </source>
</reference>
<feature type="transmembrane region" description="Helical" evidence="3">
    <location>
        <begin position="797"/>
        <end position="819"/>
    </location>
</feature>
<feature type="transmembrane region" description="Helical" evidence="3">
    <location>
        <begin position="738"/>
        <end position="759"/>
    </location>
</feature>
<feature type="transmembrane region" description="Helical" evidence="3">
    <location>
        <begin position="765"/>
        <end position="785"/>
    </location>
</feature>
<dbReference type="GO" id="GO:0016747">
    <property type="term" value="F:acyltransferase activity, transferring groups other than amino-acyl groups"/>
    <property type="evidence" value="ECO:0007669"/>
    <property type="project" value="InterPro"/>
</dbReference>
<dbReference type="Pfam" id="PF00501">
    <property type="entry name" value="AMP-binding"/>
    <property type="match status" value="1"/>
</dbReference>
<dbReference type="Proteomes" id="UP000065261">
    <property type="component" value="Chromosome I"/>
</dbReference>
<evidence type="ECO:0000259" key="5">
    <source>
        <dbReference type="Pfam" id="PF01757"/>
    </source>
</evidence>
<organism evidence="6">
    <name type="scientific">Pseudoalteromonas translucida KMM 520</name>
    <dbReference type="NCBI Taxonomy" id="1315283"/>
    <lineage>
        <taxon>Bacteria</taxon>
        <taxon>Pseudomonadati</taxon>
        <taxon>Pseudomonadota</taxon>
        <taxon>Gammaproteobacteria</taxon>
        <taxon>Alteromonadales</taxon>
        <taxon>Pseudoalteromonadaceae</taxon>
        <taxon>Pseudoalteromonas</taxon>
    </lineage>
</organism>
<evidence type="ECO:0000313" key="6">
    <source>
        <dbReference type="EMBL" id="ALS33329.1"/>
    </source>
</evidence>
<dbReference type="InterPro" id="IPR002656">
    <property type="entry name" value="Acyl_transf_3_dom"/>
</dbReference>
<evidence type="ECO:0008006" key="8">
    <source>
        <dbReference type="Google" id="ProtNLM"/>
    </source>
</evidence>
<keyword evidence="3" id="KW-0812">Transmembrane</keyword>
<dbReference type="EMBL" id="CP011034">
    <property type="protein sequence ID" value="ALS33329.1"/>
    <property type="molecule type" value="Genomic_DNA"/>
</dbReference>
<evidence type="ECO:0000313" key="7">
    <source>
        <dbReference type="Proteomes" id="UP000065261"/>
    </source>
</evidence>
<keyword evidence="3" id="KW-0472">Membrane</keyword>
<dbReference type="InterPro" id="IPR042099">
    <property type="entry name" value="ANL_N_sf"/>
</dbReference>
<dbReference type="RefSeq" id="WP_058373600.1">
    <property type="nucleotide sequence ID" value="NZ_CP011034.1"/>
</dbReference>
<dbReference type="GO" id="GO:0006631">
    <property type="term" value="P:fatty acid metabolic process"/>
    <property type="evidence" value="ECO:0007669"/>
    <property type="project" value="TreeGrafter"/>
</dbReference>
<evidence type="ECO:0000256" key="1">
    <source>
        <dbReference type="ARBA" id="ARBA00006432"/>
    </source>
</evidence>
<proteinExistence type="inferred from homology"/>
<dbReference type="PANTHER" id="PTHR43201">
    <property type="entry name" value="ACYL-COA SYNTHETASE"/>
    <property type="match status" value="1"/>
</dbReference>
<comment type="similarity">
    <text evidence="1">Belongs to the ATP-dependent AMP-binding enzyme family.</text>
</comment>
<dbReference type="AlphaFoldDB" id="A0A0U2X025"/>
<dbReference type="GO" id="GO:0031956">
    <property type="term" value="F:medium-chain fatty acid-CoA ligase activity"/>
    <property type="evidence" value="ECO:0007669"/>
    <property type="project" value="TreeGrafter"/>
</dbReference>
<gene>
    <name evidence="6" type="ORF">PTRA_a2216</name>
</gene>
<feature type="domain" description="AMP-dependent synthetase/ligase" evidence="4">
    <location>
        <begin position="111"/>
        <end position="328"/>
    </location>
</feature>
<evidence type="ECO:0000259" key="4">
    <source>
        <dbReference type="Pfam" id="PF00501"/>
    </source>
</evidence>
<feature type="transmembrane region" description="Helical" evidence="3">
    <location>
        <begin position="684"/>
        <end position="701"/>
    </location>
</feature>
<dbReference type="OrthoDB" id="9803968at2"/>
<protein>
    <recommendedName>
        <fullName evidence="8">Carrier domain-containing protein</fullName>
    </recommendedName>
</protein>
<name>A0A0U2X025_9GAMM</name>